<dbReference type="InParanoid" id="C1FDT4"/>
<accession>C1FDT4</accession>
<name>C1FDT4_MICCC</name>
<keyword evidence="2" id="KW-1185">Reference proteome</keyword>
<sequence length="85" mass="9664">MAPSLDGERARQLAITLLGAKDGGRHHQERALVLTSLRRQIRCCALATTMSWFYELIDRQLAAETVAQAQRRFVRRKLVNTNARS</sequence>
<dbReference type="KEGG" id="mis:MICPUN_55178"/>
<evidence type="ECO:0000313" key="2">
    <source>
        <dbReference type="Proteomes" id="UP000002009"/>
    </source>
</evidence>
<proteinExistence type="predicted"/>
<dbReference type="EMBL" id="CP001574">
    <property type="protein sequence ID" value="ACO68841.1"/>
    <property type="molecule type" value="Genomic_DNA"/>
</dbReference>
<dbReference type="Proteomes" id="UP000002009">
    <property type="component" value="Chromosome 1"/>
</dbReference>
<dbReference type="GeneID" id="8250115"/>
<gene>
    <name evidence="1" type="ORF">MICPUN_55178</name>
</gene>
<dbReference type="RefSeq" id="XP_002507583.1">
    <property type="nucleotide sequence ID" value="XM_002507537.1"/>
</dbReference>
<reference evidence="1 2" key="1">
    <citation type="journal article" date="2009" name="Science">
        <title>Green evolution and dynamic adaptations revealed by genomes of the marine picoeukaryotes Micromonas.</title>
        <authorList>
            <person name="Worden A.Z."/>
            <person name="Lee J.H."/>
            <person name="Mock T."/>
            <person name="Rouze P."/>
            <person name="Simmons M.P."/>
            <person name="Aerts A.L."/>
            <person name="Allen A.E."/>
            <person name="Cuvelier M.L."/>
            <person name="Derelle E."/>
            <person name="Everett M.V."/>
            <person name="Foulon E."/>
            <person name="Grimwood J."/>
            <person name="Gundlach H."/>
            <person name="Henrissat B."/>
            <person name="Napoli C."/>
            <person name="McDonald S.M."/>
            <person name="Parker M.S."/>
            <person name="Rombauts S."/>
            <person name="Salamov A."/>
            <person name="Von Dassow P."/>
            <person name="Badger J.H."/>
            <person name="Coutinho P.M."/>
            <person name="Demir E."/>
            <person name="Dubchak I."/>
            <person name="Gentemann C."/>
            <person name="Eikrem W."/>
            <person name="Gready J.E."/>
            <person name="John U."/>
            <person name="Lanier W."/>
            <person name="Lindquist E.A."/>
            <person name="Lucas S."/>
            <person name="Mayer K.F."/>
            <person name="Moreau H."/>
            <person name="Not F."/>
            <person name="Otillar R."/>
            <person name="Panaud O."/>
            <person name="Pangilinan J."/>
            <person name="Paulsen I."/>
            <person name="Piegu B."/>
            <person name="Poliakov A."/>
            <person name="Robbens S."/>
            <person name="Schmutz J."/>
            <person name="Toulza E."/>
            <person name="Wyss T."/>
            <person name="Zelensky A."/>
            <person name="Zhou K."/>
            <person name="Armbrust E.V."/>
            <person name="Bhattacharya D."/>
            <person name="Goodenough U.W."/>
            <person name="Van de Peer Y."/>
            <person name="Grigoriev I.V."/>
        </authorList>
    </citation>
    <scope>NUCLEOTIDE SEQUENCE [LARGE SCALE GENOMIC DNA]</scope>
    <source>
        <strain evidence="2">RCC299 / NOUM17</strain>
    </source>
</reference>
<organism evidence="1 2">
    <name type="scientific">Micromonas commoda (strain RCC299 / NOUM17 / CCMP2709)</name>
    <name type="common">Picoplanktonic green alga</name>
    <dbReference type="NCBI Taxonomy" id="296587"/>
    <lineage>
        <taxon>Eukaryota</taxon>
        <taxon>Viridiplantae</taxon>
        <taxon>Chlorophyta</taxon>
        <taxon>Mamiellophyceae</taxon>
        <taxon>Mamiellales</taxon>
        <taxon>Mamiellaceae</taxon>
        <taxon>Micromonas</taxon>
    </lineage>
</organism>
<dbReference type="AlphaFoldDB" id="C1FDT4"/>
<protein>
    <submittedName>
        <fullName evidence="1">Uncharacterized protein</fullName>
    </submittedName>
</protein>
<evidence type="ECO:0000313" key="1">
    <source>
        <dbReference type="EMBL" id="ACO68841.1"/>
    </source>
</evidence>